<dbReference type="EMBL" id="CVRI01000055">
    <property type="protein sequence ID" value="CRL01240.1"/>
    <property type="molecule type" value="Genomic_DNA"/>
</dbReference>
<protein>
    <submittedName>
        <fullName evidence="1">CLUMA_CG014725, isoform A</fullName>
    </submittedName>
</protein>
<evidence type="ECO:0000313" key="2">
    <source>
        <dbReference type="Proteomes" id="UP000183832"/>
    </source>
</evidence>
<name>A0A1J1IM52_9DIPT</name>
<proteinExistence type="predicted"/>
<reference evidence="1 2" key="1">
    <citation type="submission" date="2015-04" db="EMBL/GenBank/DDBJ databases">
        <authorList>
            <person name="Syromyatnikov M.Y."/>
            <person name="Popov V.N."/>
        </authorList>
    </citation>
    <scope>NUCLEOTIDE SEQUENCE [LARGE SCALE GENOMIC DNA]</scope>
</reference>
<dbReference type="Proteomes" id="UP000183832">
    <property type="component" value="Unassembled WGS sequence"/>
</dbReference>
<accession>A0A1J1IM52</accession>
<organism evidence="1 2">
    <name type="scientific">Clunio marinus</name>
    <dbReference type="NCBI Taxonomy" id="568069"/>
    <lineage>
        <taxon>Eukaryota</taxon>
        <taxon>Metazoa</taxon>
        <taxon>Ecdysozoa</taxon>
        <taxon>Arthropoda</taxon>
        <taxon>Hexapoda</taxon>
        <taxon>Insecta</taxon>
        <taxon>Pterygota</taxon>
        <taxon>Neoptera</taxon>
        <taxon>Endopterygota</taxon>
        <taxon>Diptera</taxon>
        <taxon>Nematocera</taxon>
        <taxon>Chironomoidea</taxon>
        <taxon>Chironomidae</taxon>
        <taxon>Clunio</taxon>
    </lineage>
</organism>
<sequence>MLCTTNITLKSTFLSHQSFKQCDGVTLVSFQVEIVSVFVDMTHHKMRSKRCGAAKEKVDKIIKRFKYFTFHLTPSVAKLESHILIKLQRNKPMNTVRLAAVDLSNFGSYKHIY</sequence>
<keyword evidence="2" id="KW-1185">Reference proteome</keyword>
<dbReference type="AlphaFoldDB" id="A0A1J1IM52"/>
<gene>
    <name evidence="1" type="ORF">CLUMA_CG014725</name>
</gene>
<evidence type="ECO:0000313" key="1">
    <source>
        <dbReference type="EMBL" id="CRL01240.1"/>
    </source>
</evidence>